<dbReference type="eggNOG" id="COG2314">
    <property type="taxonomic scope" value="Bacteria"/>
</dbReference>
<sequence length="118" mass="13107">MEQQTQKTKLADEKFCSECGEIIKLKAEICPKCGVRQIPPPNPLSSTAPNGKNKIIAALFAFFLGGLGVHKFYLGQVGRGILYLLFCWTFIPSIVAFIEFIILLTMSDETFNKKYGAV</sequence>
<keyword evidence="3 5" id="KW-1133">Transmembrane helix</keyword>
<dbReference type="Proteomes" id="UP000007039">
    <property type="component" value="Chromosome"/>
</dbReference>
<keyword evidence="4 5" id="KW-0472">Membrane</keyword>
<reference evidence="7 8" key="2">
    <citation type="journal article" date="2011" name="Stand. Genomic Sci.">
        <title>Complete genome sequence of Calditerrivibrio nitroreducens type strain (Yu37-1).</title>
        <authorList>
            <person name="Pitluck S."/>
            <person name="Sikorski J."/>
            <person name="Zeytun A."/>
            <person name="Lapidus A."/>
            <person name="Nolan M."/>
            <person name="Lucas S."/>
            <person name="Hammon N."/>
            <person name="Deshpande S."/>
            <person name="Cheng J.F."/>
            <person name="Tapia R."/>
            <person name="Han C."/>
            <person name="Goodwin L."/>
            <person name="Liolios K."/>
            <person name="Pagani I."/>
            <person name="Ivanova N."/>
            <person name="Mavromatis K."/>
            <person name="Pati A."/>
            <person name="Chen A."/>
            <person name="Palaniappan K."/>
            <person name="Hauser L."/>
            <person name="Chang Y.J."/>
            <person name="Jeffries C.D."/>
            <person name="Detter J.C."/>
            <person name="Brambilla E."/>
            <person name="Djao O.D."/>
            <person name="Rohde M."/>
            <person name="Spring S."/>
            <person name="Goker M."/>
            <person name="Woyke T."/>
            <person name="Bristow J."/>
            <person name="Eisen J.A."/>
            <person name="Markowitz V."/>
            <person name="Hugenholtz P."/>
            <person name="Kyrpides N.C."/>
            <person name="Klenk H.P."/>
            <person name="Land M."/>
        </authorList>
    </citation>
    <scope>NUCLEOTIDE SEQUENCE [LARGE SCALE GENOMIC DNA]</scope>
    <source>
        <strain evidence="8">DSM 19672 / NBRC 101217 / Yu37-1</strain>
    </source>
</reference>
<organism evidence="7 8">
    <name type="scientific">Calditerrivibrio nitroreducens (strain DSM 19672 / NBRC 101217 / Yu37-1)</name>
    <dbReference type="NCBI Taxonomy" id="768670"/>
    <lineage>
        <taxon>Bacteria</taxon>
        <taxon>Pseudomonadati</taxon>
        <taxon>Deferribacterota</taxon>
        <taxon>Deferribacteres</taxon>
        <taxon>Deferribacterales</taxon>
        <taxon>Calditerrivibrionaceae</taxon>
    </lineage>
</organism>
<dbReference type="RefSeq" id="WP_013451963.1">
    <property type="nucleotide sequence ID" value="NC_014758.1"/>
</dbReference>
<evidence type="ECO:0000256" key="1">
    <source>
        <dbReference type="ARBA" id="ARBA00004141"/>
    </source>
</evidence>
<feature type="transmembrane region" description="Helical" evidence="5">
    <location>
        <begin position="55"/>
        <end position="74"/>
    </location>
</feature>
<feature type="transmembrane region" description="Helical" evidence="5">
    <location>
        <begin position="80"/>
        <end position="104"/>
    </location>
</feature>
<dbReference type="AlphaFoldDB" id="E4TGP0"/>
<evidence type="ECO:0000256" key="4">
    <source>
        <dbReference type="ARBA" id="ARBA00023136"/>
    </source>
</evidence>
<evidence type="ECO:0000256" key="5">
    <source>
        <dbReference type="SAM" id="Phobius"/>
    </source>
</evidence>
<evidence type="ECO:0000313" key="8">
    <source>
        <dbReference type="Proteomes" id="UP000007039"/>
    </source>
</evidence>
<dbReference type="KEGG" id="cni:Calni_1848"/>
<accession>E4TGP0</accession>
<evidence type="ECO:0000259" key="6">
    <source>
        <dbReference type="Pfam" id="PF05154"/>
    </source>
</evidence>
<reference key="1">
    <citation type="submission" date="2010-11" db="EMBL/GenBank/DDBJ databases">
        <title>The complete genome of chromosome of Calditerrivibrio nitroreducens DSM 19672.</title>
        <authorList>
            <consortium name="US DOE Joint Genome Institute (JGI-PGF)"/>
            <person name="Lucas S."/>
            <person name="Copeland A."/>
            <person name="Lapidus A."/>
            <person name="Bruce D."/>
            <person name="Goodwin L."/>
            <person name="Pitluck S."/>
            <person name="Kyrpides N."/>
            <person name="Mavromatis K."/>
            <person name="Ivanova N."/>
            <person name="Mikhailova N."/>
            <person name="Zeytun A."/>
            <person name="Brettin T."/>
            <person name="Detter J.C."/>
            <person name="Tapia R."/>
            <person name="Han C."/>
            <person name="Land M."/>
            <person name="Hauser L."/>
            <person name="Markowitz V."/>
            <person name="Cheng J.-F."/>
            <person name="Hugenholtz P."/>
            <person name="Woyke T."/>
            <person name="Wu D."/>
            <person name="Spring S."/>
            <person name="Schroeder M."/>
            <person name="Brambilla E."/>
            <person name="Klenk H.-P."/>
            <person name="Eisen J.A."/>
        </authorList>
    </citation>
    <scope>NUCLEOTIDE SEQUENCE [LARGE SCALE GENOMIC DNA]</scope>
    <source>
        <strain>DSM 19672</strain>
    </source>
</reference>
<protein>
    <recommendedName>
        <fullName evidence="6">TM2 domain-containing protein</fullName>
    </recommendedName>
</protein>
<dbReference type="OrthoDB" id="9816361at2"/>
<dbReference type="STRING" id="768670.Calni_1848"/>
<dbReference type="EMBL" id="CP002347">
    <property type="protein sequence ID" value="ADR19753.1"/>
    <property type="molecule type" value="Genomic_DNA"/>
</dbReference>
<proteinExistence type="predicted"/>
<evidence type="ECO:0000313" key="7">
    <source>
        <dbReference type="EMBL" id="ADR19753.1"/>
    </source>
</evidence>
<keyword evidence="2 5" id="KW-0812">Transmembrane</keyword>
<dbReference type="InterPro" id="IPR007829">
    <property type="entry name" value="TM2"/>
</dbReference>
<name>E4TGP0_CALNY</name>
<evidence type="ECO:0000256" key="2">
    <source>
        <dbReference type="ARBA" id="ARBA00022692"/>
    </source>
</evidence>
<dbReference type="Pfam" id="PF05154">
    <property type="entry name" value="TM2"/>
    <property type="match status" value="1"/>
</dbReference>
<gene>
    <name evidence="7" type="ordered locus">Calni_1848</name>
</gene>
<dbReference type="HOGENOM" id="CLU_081297_5_1_0"/>
<dbReference type="GO" id="GO:0016020">
    <property type="term" value="C:membrane"/>
    <property type="evidence" value="ECO:0007669"/>
    <property type="project" value="UniProtKB-SubCell"/>
</dbReference>
<evidence type="ECO:0000256" key="3">
    <source>
        <dbReference type="ARBA" id="ARBA00022989"/>
    </source>
</evidence>
<comment type="subcellular location">
    <subcellularLocation>
        <location evidence="1">Membrane</location>
        <topology evidence="1">Multi-pass membrane protein</topology>
    </subcellularLocation>
</comment>
<feature type="domain" description="TM2" evidence="6">
    <location>
        <begin position="50"/>
        <end position="101"/>
    </location>
</feature>
<keyword evidence="8" id="KW-1185">Reference proteome</keyword>